<comment type="caution">
    <text evidence="1">The sequence shown here is derived from an EMBL/GenBank/DDBJ whole genome shotgun (WGS) entry which is preliminary data.</text>
</comment>
<organism evidence="1 2">
    <name type="scientific">Caldimonas caldifontis</name>
    <dbReference type="NCBI Taxonomy" id="1452508"/>
    <lineage>
        <taxon>Bacteria</taxon>
        <taxon>Pseudomonadati</taxon>
        <taxon>Pseudomonadota</taxon>
        <taxon>Betaproteobacteria</taxon>
        <taxon>Burkholderiales</taxon>
        <taxon>Sphaerotilaceae</taxon>
        <taxon>Caldimonas</taxon>
    </lineage>
</organism>
<proteinExistence type="predicted"/>
<reference evidence="1 2" key="1">
    <citation type="submission" date="2018-02" db="EMBL/GenBank/DDBJ databases">
        <title>Reclassifiation of [Polyangium] brachysporum DSM 7029 as Guopingzhaonella breviflexa gen. nov., sp. nov., a member of the family Comamonadaceae.</title>
        <authorList>
            <person name="Tang B."/>
        </authorList>
    </citation>
    <scope>NUCLEOTIDE SEQUENCE [LARGE SCALE GENOMIC DNA]</scope>
    <source>
        <strain evidence="1 2">BCRC 80649</strain>
    </source>
</reference>
<dbReference type="RefSeq" id="WP_104302199.1">
    <property type="nucleotide sequence ID" value="NZ_PSNX01000006.1"/>
</dbReference>
<protein>
    <submittedName>
        <fullName evidence="1">Uncharacterized protein</fullName>
    </submittedName>
</protein>
<dbReference type="Proteomes" id="UP000238605">
    <property type="component" value="Unassembled WGS sequence"/>
</dbReference>
<name>A0A2S5SV64_9BURK</name>
<evidence type="ECO:0000313" key="1">
    <source>
        <dbReference type="EMBL" id="PPE66594.1"/>
    </source>
</evidence>
<dbReference type="AlphaFoldDB" id="A0A2S5SV64"/>
<accession>A0A2S5SV64</accession>
<sequence length="356" mass="37573">MALLFIDGFDHYDPQALDPFGDPWLARGKAAYLSPQAQRIQGRRPSSYALRLPAGTGGGYVKNLETGRTSLIVGAALRVAPFENTGEEPVLLGVRDTTAQVTHLVRIGEDGRLKLYRRTGSGMSGWDQLISTSVTTAAVRGWHYVELQVVQGTSNGTLNLRLNGVLAITLSAQNTTQGGGPLLTAFAGSVPGQPCPVTVDVDDLYLADTSGTINNTFLGDVRVDALKPQGVGTLNQWTVEPAGLPAWAAVSDGDETTALRAATAGLRQTFDVEALPVMTTPAIHGVQVTLLARKTDAGTGRVRGLVASGAQTAVSADLVLQEQLAWHTALFERNPNGNVQWTEGAFNAAEFGLESA</sequence>
<dbReference type="OrthoDB" id="6058708at2"/>
<gene>
    <name evidence="1" type="ORF">C1704_07955</name>
</gene>
<dbReference type="EMBL" id="PSNX01000006">
    <property type="protein sequence ID" value="PPE66594.1"/>
    <property type="molecule type" value="Genomic_DNA"/>
</dbReference>
<keyword evidence="2" id="KW-1185">Reference proteome</keyword>
<evidence type="ECO:0000313" key="2">
    <source>
        <dbReference type="Proteomes" id="UP000238605"/>
    </source>
</evidence>